<dbReference type="REBASE" id="506330">
    <property type="entry name" value="S2.Fnu5A4ORF295P"/>
</dbReference>
<dbReference type="PANTHER" id="PTHR43140">
    <property type="entry name" value="TYPE-1 RESTRICTION ENZYME ECOKI SPECIFICITY PROTEIN"/>
    <property type="match status" value="1"/>
</dbReference>
<dbReference type="AlphaFoldDB" id="A0A0M4RVJ8"/>
<name>A0A0M4RVJ8_9FUSO</name>
<dbReference type="CDD" id="cd17288">
    <property type="entry name" value="RMtype1_S_LlaAI06ORF1089P_TRD1-CR1_like"/>
    <property type="match status" value="1"/>
</dbReference>
<keyword evidence="4" id="KW-0378">Hydrolase</keyword>
<comment type="similarity">
    <text evidence="1">Belongs to the type-I restriction system S methylase family.</text>
</comment>
<dbReference type="Gene3D" id="3.90.220.20">
    <property type="entry name" value="DNA methylase specificity domains"/>
    <property type="match status" value="1"/>
</dbReference>
<dbReference type="GO" id="GO:0004519">
    <property type="term" value="F:endonuclease activity"/>
    <property type="evidence" value="ECO:0007669"/>
    <property type="project" value="UniProtKB-KW"/>
</dbReference>
<dbReference type="InterPro" id="IPR044946">
    <property type="entry name" value="Restrct_endonuc_typeI_TRD_sf"/>
</dbReference>
<dbReference type="PANTHER" id="PTHR43140:SF1">
    <property type="entry name" value="TYPE I RESTRICTION ENZYME ECOKI SPECIFICITY SUBUNIT"/>
    <property type="match status" value="1"/>
</dbReference>
<dbReference type="InterPro" id="IPR051212">
    <property type="entry name" value="Type-I_RE_S_subunit"/>
</dbReference>
<dbReference type="Proteomes" id="UP000063147">
    <property type="component" value="Chromosome"/>
</dbReference>
<proteinExistence type="inferred from homology"/>
<dbReference type="InterPro" id="IPR000055">
    <property type="entry name" value="Restrct_endonuc_typeI_TRD"/>
</dbReference>
<evidence type="ECO:0000256" key="2">
    <source>
        <dbReference type="ARBA" id="ARBA00022747"/>
    </source>
</evidence>
<accession>A0A0M4RVJ8</accession>
<dbReference type="SUPFAM" id="SSF116734">
    <property type="entry name" value="DNA methylase specificity domain"/>
    <property type="match status" value="1"/>
</dbReference>
<evidence type="ECO:0000256" key="1">
    <source>
        <dbReference type="ARBA" id="ARBA00010923"/>
    </source>
</evidence>
<keyword evidence="3" id="KW-0238">DNA-binding</keyword>
<dbReference type="GO" id="GO:0009307">
    <property type="term" value="P:DNA restriction-modification system"/>
    <property type="evidence" value="ECO:0007669"/>
    <property type="project" value="UniProtKB-KW"/>
</dbReference>
<evidence type="ECO:0000256" key="3">
    <source>
        <dbReference type="ARBA" id="ARBA00023125"/>
    </source>
</evidence>
<dbReference type="RefSeq" id="WP_032836915.1">
    <property type="nucleotide sequence ID" value="NZ_CP012713.1"/>
</dbReference>
<keyword evidence="4" id="KW-0540">Nuclease</keyword>
<dbReference type="REBASE" id="128171">
    <property type="entry name" value="S2.Fnu1279ORF2470P"/>
</dbReference>
<protein>
    <submittedName>
        <fullName evidence="4">Restriction endonuclease subunit S</fullName>
    </submittedName>
</protein>
<keyword evidence="4" id="KW-0255">Endonuclease</keyword>
<keyword evidence="2" id="KW-0680">Restriction system</keyword>
<dbReference type="PATRIC" id="fig|76859.3.peg.485"/>
<dbReference type="Pfam" id="PF01420">
    <property type="entry name" value="Methylase_S"/>
    <property type="match status" value="1"/>
</dbReference>
<dbReference type="GO" id="GO:0003677">
    <property type="term" value="F:DNA binding"/>
    <property type="evidence" value="ECO:0007669"/>
    <property type="project" value="UniProtKB-KW"/>
</dbReference>
<dbReference type="EMBL" id="CP012713">
    <property type="protein sequence ID" value="ALF17105.1"/>
    <property type="molecule type" value="Genomic_DNA"/>
</dbReference>
<dbReference type="OrthoDB" id="9795776at2"/>
<organism evidence="4">
    <name type="scientific">Fusobacterium animalis</name>
    <dbReference type="NCBI Taxonomy" id="76859"/>
    <lineage>
        <taxon>Bacteria</taxon>
        <taxon>Fusobacteriati</taxon>
        <taxon>Fusobacteriota</taxon>
        <taxon>Fusobacteriia</taxon>
        <taxon>Fusobacteriales</taxon>
        <taxon>Fusobacteriaceae</taxon>
        <taxon>Fusobacterium</taxon>
    </lineage>
</organism>
<sequence length="178" mass="20748">MYIFGYIELELGEILKIKNGSDYKKFNIGNIPVYGSGGIINYIDTYIYDKESVLIPRKGSIRNLFYVDKPFWTVDTIFYTVIDKDVVIPKYLYYYLSKMNLEKLNTAGGVPSLTQTVLNKILIPLPPLEEQQRIVDILDRFDKLCNDISEGLSAEIEAKQKQYEYYREKLLTFKKIIV</sequence>
<evidence type="ECO:0000313" key="5">
    <source>
        <dbReference type="Proteomes" id="UP000063147"/>
    </source>
</evidence>
<gene>
    <name evidence="4" type="ORF">RN98_02480</name>
</gene>
<reference evidence="4 5" key="1">
    <citation type="submission" date="2015-09" db="EMBL/GenBank/DDBJ databases">
        <authorList>
            <person name="Jackson K.R."/>
            <person name="Lunt B.L."/>
            <person name="Fisher J.N.B."/>
            <person name="Gardner A.V."/>
            <person name="Bailey M.E."/>
            <person name="Deus L.M."/>
            <person name="Earl A.S."/>
            <person name="Gibby P.D."/>
            <person name="Hartmann K.A."/>
            <person name="Liu J.E."/>
            <person name="Manci A.M."/>
            <person name="Nielsen D.A."/>
            <person name="Solomon M.B."/>
            <person name="Breakwell D.P."/>
            <person name="Burnett S.H."/>
            <person name="Grose J.H."/>
        </authorList>
    </citation>
    <scope>NUCLEOTIDE SEQUENCE [LARGE SCALE GENOMIC DNA]</scope>
    <source>
        <strain evidence="4 5">KCOM 1279</strain>
    </source>
</reference>
<evidence type="ECO:0000313" key="4">
    <source>
        <dbReference type="EMBL" id="ALF17105.1"/>
    </source>
</evidence>